<protein>
    <submittedName>
        <fullName evidence="1">Uncharacterized protein</fullName>
    </submittedName>
</protein>
<accession>A0A0E9U100</accession>
<dbReference type="EMBL" id="GBXM01049737">
    <property type="protein sequence ID" value="JAH58840.1"/>
    <property type="molecule type" value="Transcribed_RNA"/>
</dbReference>
<organism evidence="1">
    <name type="scientific">Anguilla anguilla</name>
    <name type="common">European freshwater eel</name>
    <name type="synonym">Muraena anguilla</name>
    <dbReference type="NCBI Taxonomy" id="7936"/>
    <lineage>
        <taxon>Eukaryota</taxon>
        <taxon>Metazoa</taxon>
        <taxon>Chordata</taxon>
        <taxon>Craniata</taxon>
        <taxon>Vertebrata</taxon>
        <taxon>Euteleostomi</taxon>
        <taxon>Actinopterygii</taxon>
        <taxon>Neopterygii</taxon>
        <taxon>Teleostei</taxon>
        <taxon>Anguilliformes</taxon>
        <taxon>Anguillidae</taxon>
        <taxon>Anguilla</taxon>
    </lineage>
</organism>
<dbReference type="AlphaFoldDB" id="A0A0E9U100"/>
<proteinExistence type="predicted"/>
<dbReference type="EMBL" id="GBXM01054980">
    <property type="protein sequence ID" value="JAH53597.1"/>
    <property type="molecule type" value="Transcribed_RNA"/>
</dbReference>
<evidence type="ECO:0000313" key="1">
    <source>
        <dbReference type="EMBL" id="JAH58840.1"/>
    </source>
</evidence>
<sequence length="69" mass="7297">MLLRFGVFWLSSAQSSISPSLPPLSLTPYLSLPPSNLSASPCWVTKLPLNHPGLLHSAAGLAVTLLLES</sequence>
<name>A0A0E9U100_ANGAN</name>
<dbReference type="EMBL" id="GBXM01056960">
    <property type="protein sequence ID" value="JAH51617.1"/>
    <property type="molecule type" value="Transcribed_RNA"/>
</dbReference>
<reference evidence="1" key="2">
    <citation type="journal article" date="2015" name="Fish Shellfish Immunol.">
        <title>Early steps in the European eel (Anguilla anguilla)-Vibrio vulnificus interaction in the gills: Role of the RtxA13 toxin.</title>
        <authorList>
            <person name="Callol A."/>
            <person name="Pajuelo D."/>
            <person name="Ebbesson L."/>
            <person name="Teles M."/>
            <person name="MacKenzie S."/>
            <person name="Amaro C."/>
        </authorList>
    </citation>
    <scope>NUCLEOTIDE SEQUENCE</scope>
</reference>
<reference evidence="1" key="1">
    <citation type="submission" date="2014-11" db="EMBL/GenBank/DDBJ databases">
        <authorList>
            <person name="Amaro Gonzalez C."/>
        </authorList>
    </citation>
    <scope>NUCLEOTIDE SEQUENCE</scope>
</reference>